<organism evidence="1 2">
    <name type="scientific">Paenibacillus hunanensis</name>
    <dbReference type="NCBI Taxonomy" id="539262"/>
    <lineage>
        <taxon>Bacteria</taxon>
        <taxon>Bacillati</taxon>
        <taxon>Bacillota</taxon>
        <taxon>Bacilli</taxon>
        <taxon>Bacillales</taxon>
        <taxon>Paenibacillaceae</taxon>
        <taxon>Paenibacillus</taxon>
    </lineage>
</organism>
<gene>
    <name evidence="1" type="ORF">JOC58_001849</name>
</gene>
<sequence length="162" mass="18711">MLKIVAIAGVILLGIVRLFNDFDTPTKRVQPEKLNAFIQKENILNPKIIRLSDSKYYLFSDEMNTIYVYEGNGNSHTSRSTPRDGVVFGGLEKGSFGLIIHNNDILQHGSYYRLIIDGESKTYDYNRETYLIVQDNRIWNPVPQVTIEFLSKQKKTLFKQTF</sequence>
<dbReference type="EMBL" id="JAVDQH010000006">
    <property type="protein sequence ID" value="MDR6243956.1"/>
    <property type="molecule type" value="Genomic_DNA"/>
</dbReference>
<protein>
    <submittedName>
        <fullName evidence="1">Uncharacterized protein</fullName>
    </submittedName>
</protein>
<name>A0ABU1IXH1_9BACL</name>
<comment type="caution">
    <text evidence="1">The sequence shown here is derived from an EMBL/GenBank/DDBJ whole genome shotgun (WGS) entry which is preliminary data.</text>
</comment>
<evidence type="ECO:0000313" key="1">
    <source>
        <dbReference type="EMBL" id="MDR6243956.1"/>
    </source>
</evidence>
<reference evidence="1 2" key="1">
    <citation type="submission" date="2023-07" db="EMBL/GenBank/DDBJ databases">
        <title>Genomic Encyclopedia of Type Strains, Phase IV (KMG-IV): sequencing the most valuable type-strain genomes for metagenomic binning, comparative biology and taxonomic classification.</title>
        <authorList>
            <person name="Goeker M."/>
        </authorList>
    </citation>
    <scope>NUCLEOTIDE SEQUENCE [LARGE SCALE GENOMIC DNA]</scope>
    <source>
        <strain evidence="1 2">DSM 22170</strain>
    </source>
</reference>
<proteinExistence type="predicted"/>
<keyword evidence="2" id="KW-1185">Reference proteome</keyword>
<evidence type="ECO:0000313" key="2">
    <source>
        <dbReference type="Proteomes" id="UP001185028"/>
    </source>
</evidence>
<dbReference type="Proteomes" id="UP001185028">
    <property type="component" value="Unassembled WGS sequence"/>
</dbReference>
<accession>A0ABU1IXH1</accession>
<dbReference type="RefSeq" id="WP_188775902.1">
    <property type="nucleotide sequence ID" value="NZ_BMMB01000005.1"/>
</dbReference>